<dbReference type="Pfam" id="PF22942">
    <property type="entry name" value="DUF7025"/>
    <property type="match status" value="1"/>
</dbReference>
<feature type="compositionally biased region" description="Basic and acidic residues" evidence="1">
    <location>
        <begin position="317"/>
        <end position="328"/>
    </location>
</feature>
<feature type="region of interest" description="Disordered" evidence="1">
    <location>
        <begin position="423"/>
        <end position="446"/>
    </location>
</feature>
<evidence type="ECO:0000259" key="2">
    <source>
        <dbReference type="Pfam" id="PF22942"/>
    </source>
</evidence>
<dbReference type="InterPro" id="IPR054289">
    <property type="entry name" value="DUF7025"/>
</dbReference>
<feature type="domain" description="DUF7025" evidence="2">
    <location>
        <begin position="377"/>
        <end position="482"/>
    </location>
</feature>
<protein>
    <recommendedName>
        <fullName evidence="2">DUF7025 domain-containing protein</fullName>
    </recommendedName>
</protein>
<feature type="region of interest" description="Disordered" evidence="1">
    <location>
        <begin position="185"/>
        <end position="206"/>
    </location>
</feature>
<comment type="caution">
    <text evidence="3">The sequence shown here is derived from an EMBL/GenBank/DDBJ whole genome shotgun (WGS) entry which is preliminary data.</text>
</comment>
<accession>A0ABQ9PJB3</accession>
<organism evidence="3 4">
    <name type="scientific">Colletotrichum limetticola</name>
    <dbReference type="NCBI Taxonomy" id="1209924"/>
    <lineage>
        <taxon>Eukaryota</taxon>
        <taxon>Fungi</taxon>
        <taxon>Dikarya</taxon>
        <taxon>Ascomycota</taxon>
        <taxon>Pezizomycotina</taxon>
        <taxon>Sordariomycetes</taxon>
        <taxon>Hypocreomycetidae</taxon>
        <taxon>Glomerellales</taxon>
        <taxon>Glomerellaceae</taxon>
        <taxon>Colletotrichum</taxon>
        <taxon>Colletotrichum acutatum species complex</taxon>
    </lineage>
</organism>
<dbReference type="PANTHER" id="PTHR46411:SF2">
    <property type="entry name" value="AAA+ ATPASE DOMAIN-CONTAINING PROTEIN"/>
    <property type="match status" value="1"/>
</dbReference>
<dbReference type="PANTHER" id="PTHR46411">
    <property type="entry name" value="FAMILY ATPASE, PUTATIVE-RELATED"/>
    <property type="match status" value="1"/>
</dbReference>
<sequence length="482" mass="55378">MPSNTVLSEGVGEYGPKRSIIEDRFEALEAKMKVVDMMYSLHESTKDAKGFSPNSRENEYWLGESYRYENHLNFYRDAMFFMSRIRESHQALDRFEKAAKQRNEVSTKTVKELGFESEYTRHISTESFLRKQPVKVVMVDWIPFIFTKRDIKDSISAPIEVISGEPEPQDMIQLATTLISPKSLKSHGSRQVERLAPSGTGAESLEEKPLPERIKIHSSPLLQIFRQTFIGSPVVGSAKDGSVVFLRPYQELLYHENKLRHRLAALEKYFEHYDGSASSLPLPPDILDGTDGVDVGVSIQSRDPAFPSFNQQMVKEKESEITNERDENIASNEQDEDMRQPVSSSTPQTITTLLHLRCLLHFMDTEIAPKRAHITSQNCIRIHFHDLWFLFKPGDQVIDKQEKQVYVVLRVQNPRHKIEEPWDRWNSRSVDSSDSESDSEGEKDEDENPFTLLCAYIDFDGKAFGPITRKFKISPFGELRPI</sequence>
<proteinExistence type="predicted"/>
<keyword evidence="4" id="KW-1185">Reference proteome</keyword>
<name>A0ABQ9PJB3_9PEZI</name>
<feature type="compositionally biased region" description="Acidic residues" evidence="1">
    <location>
        <begin position="433"/>
        <end position="446"/>
    </location>
</feature>
<dbReference type="Proteomes" id="UP001169217">
    <property type="component" value="Unassembled WGS sequence"/>
</dbReference>
<feature type="region of interest" description="Disordered" evidence="1">
    <location>
        <begin position="317"/>
        <end position="344"/>
    </location>
</feature>
<reference evidence="3" key="1">
    <citation type="submission" date="2023-04" db="EMBL/GenBank/DDBJ databases">
        <title>Colletotrichum limetticola genome sequence.</title>
        <authorList>
            <person name="Baroncelli R."/>
        </authorList>
    </citation>
    <scope>NUCLEOTIDE SEQUENCE</scope>
    <source>
        <strain evidence="3">KLA-Anderson</strain>
    </source>
</reference>
<evidence type="ECO:0000256" key="1">
    <source>
        <dbReference type="SAM" id="MobiDB-lite"/>
    </source>
</evidence>
<evidence type="ECO:0000313" key="3">
    <source>
        <dbReference type="EMBL" id="KAK0371277.1"/>
    </source>
</evidence>
<gene>
    <name evidence="3" type="ORF">CLIM01_11358</name>
</gene>
<dbReference type="EMBL" id="JARUPT010000459">
    <property type="protein sequence ID" value="KAK0371277.1"/>
    <property type="molecule type" value="Genomic_DNA"/>
</dbReference>
<evidence type="ECO:0000313" key="4">
    <source>
        <dbReference type="Proteomes" id="UP001169217"/>
    </source>
</evidence>